<dbReference type="AlphaFoldDB" id="A0A9X3EQA2"/>
<comment type="function">
    <text evidence="9">Key enzyme in the regulation of glycerol uptake and metabolism. Catalyzes the phosphorylation of glycerol to yield sn-glycerol 3-phosphate.</text>
</comment>
<feature type="domain" description="Carbohydrate kinase FGGY C-terminal" evidence="12">
    <location>
        <begin position="263"/>
        <end position="449"/>
    </location>
</feature>
<comment type="similarity">
    <text evidence="2 9 10">Belongs to the FGGY kinase family.</text>
</comment>
<keyword evidence="5 9" id="KW-0418">Kinase</keyword>
<evidence type="ECO:0000256" key="3">
    <source>
        <dbReference type="ARBA" id="ARBA00022679"/>
    </source>
</evidence>
<feature type="binding site" evidence="9">
    <location>
        <position position="85"/>
    </location>
    <ligand>
        <name>sn-glycerol 3-phosphate</name>
        <dbReference type="ChEBI" id="CHEBI:57597"/>
    </ligand>
</feature>
<evidence type="ECO:0000256" key="2">
    <source>
        <dbReference type="ARBA" id="ARBA00009156"/>
    </source>
</evidence>
<dbReference type="HAMAP" id="MF_00186">
    <property type="entry name" value="Glycerol_kin"/>
    <property type="match status" value="1"/>
</dbReference>
<dbReference type="CDD" id="cd07786">
    <property type="entry name" value="FGGY_EcGK_like"/>
    <property type="match status" value="1"/>
</dbReference>
<dbReference type="InterPro" id="IPR018483">
    <property type="entry name" value="Carb_kinase_FGGY_CS"/>
</dbReference>
<dbReference type="NCBIfam" id="NF000756">
    <property type="entry name" value="PRK00047.1"/>
    <property type="match status" value="1"/>
</dbReference>
<dbReference type="NCBIfam" id="TIGR01311">
    <property type="entry name" value="glycerol_kin"/>
    <property type="match status" value="1"/>
</dbReference>
<feature type="domain" description="Carbohydrate kinase FGGY N-terminal" evidence="11">
    <location>
        <begin position="7"/>
        <end position="253"/>
    </location>
</feature>
<feature type="binding site" evidence="9">
    <location>
        <position position="136"/>
    </location>
    <ligand>
        <name>sn-glycerol 3-phosphate</name>
        <dbReference type="ChEBI" id="CHEBI:57597"/>
    </ligand>
</feature>
<feature type="binding site" evidence="9">
    <location>
        <position position="268"/>
    </location>
    <ligand>
        <name>ADP</name>
        <dbReference type="ChEBI" id="CHEBI:456216"/>
    </ligand>
</feature>
<feature type="binding site" evidence="9">
    <location>
        <position position="246"/>
    </location>
    <ligand>
        <name>sn-glycerol 3-phosphate</name>
        <dbReference type="ChEBI" id="CHEBI:57597"/>
    </ligand>
</feature>
<feature type="binding site" evidence="9">
    <location>
        <position position="311"/>
    </location>
    <ligand>
        <name>ADP</name>
        <dbReference type="ChEBI" id="CHEBI:456216"/>
    </ligand>
</feature>
<dbReference type="RefSeq" id="WP_283175106.1">
    <property type="nucleotide sequence ID" value="NZ_JAPNOA010000058.1"/>
</dbReference>
<dbReference type="GO" id="GO:0004370">
    <property type="term" value="F:glycerol kinase activity"/>
    <property type="evidence" value="ECO:0007669"/>
    <property type="project" value="UniProtKB-UniRule"/>
</dbReference>
<sequence>MDIHSAVLAIDQGTTSTRAILFDHQAREITSAHQEFNQYYPRDGWVEHDPEDLWRTTLRSIERVLQGPSARHTRVVAMGITNQRETTLVWDRETGKPVYNAIVWQDRRTASECERLRQQVPEHEIQSRSGLLIDPYFSATKIAWILDNIEGARARAERGELLFGTVDTWLIWKLTGGAVHATDATNASRTNLYNIHRGEWDDDLLQIFRVPKAMLPEVRDCAADFGTTLPSLTCRQEIPICGVAGDQQAAAIGQCCFAKGEVKATYGTGCFVLLNTGSEPILSTQRLLTTIAWQLDGQVAYALEGSIFIAGAAVQWLRDELGIIRSAAETEVLARRLSSNKGVYMVPAFTGLGVPWWRPDARAAIVGLTRGAGKAELARAALEAVCYQTSDLFAAMEAEGLRPTSLRVDGGMVANNWMLQFLADVLDTEVLRPAILETTALGVAYLAGRKAGLYGDFEQFDALWHCTAEFVPAMDNSLRQQLLGEWARAVQRVTL</sequence>
<keyword evidence="4 9" id="KW-0547">Nucleotide-binding</keyword>
<evidence type="ECO:0000256" key="9">
    <source>
        <dbReference type="HAMAP-Rule" id="MF_00186"/>
    </source>
</evidence>
<feature type="binding site" evidence="9">
    <location>
        <position position="85"/>
    </location>
    <ligand>
        <name>glycerol</name>
        <dbReference type="ChEBI" id="CHEBI:17754"/>
    </ligand>
</feature>
<feature type="binding site" evidence="9">
    <location>
        <position position="84"/>
    </location>
    <ligand>
        <name>glycerol</name>
        <dbReference type="ChEBI" id="CHEBI:17754"/>
    </ligand>
</feature>
<dbReference type="SUPFAM" id="SSF53067">
    <property type="entry name" value="Actin-like ATPase domain"/>
    <property type="match status" value="2"/>
</dbReference>
<dbReference type="EC" id="2.7.1.30" evidence="9"/>
<feature type="binding site" evidence="9">
    <location>
        <position position="311"/>
    </location>
    <ligand>
        <name>ATP</name>
        <dbReference type="ChEBI" id="CHEBI:30616"/>
    </ligand>
</feature>
<comment type="catalytic activity">
    <reaction evidence="8 9">
        <text>glycerol + ATP = sn-glycerol 3-phosphate + ADP + H(+)</text>
        <dbReference type="Rhea" id="RHEA:21644"/>
        <dbReference type="ChEBI" id="CHEBI:15378"/>
        <dbReference type="ChEBI" id="CHEBI:17754"/>
        <dbReference type="ChEBI" id="CHEBI:30616"/>
        <dbReference type="ChEBI" id="CHEBI:57597"/>
        <dbReference type="ChEBI" id="CHEBI:456216"/>
        <dbReference type="EC" id="2.7.1.30"/>
    </reaction>
</comment>
<evidence type="ECO:0000256" key="1">
    <source>
        <dbReference type="ARBA" id="ARBA00005190"/>
    </source>
</evidence>
<keyword evidence="6 9" id="KW-0319">Glycerol metabolism</keyword>
<feature type="binding site" evidence="9">
    <location>
        <position position="15"/>
    </location>
    <ligand>
        <name>ATP</name>
        <dbReference type="ChEBI" id="CHEBI:30616"/>
    </ligand>
</feature>
<accession>A0A9X3EQA2</accession>
<dbReference type="PIRSF" id="PIRSF000538">
    <property type="entry name" value="GlpK"/>
    <property type="match status" value="1"/>
</dbReference>
<feature type="binding site" evidence="9">
    <location>
        <position position="16"/>
    </location>
    <ligand>
        <name>ATP</name>
        <dbReference type="ChEBI" id="CHEBI:30616"/>
    </ligand>
</feature>
<feature type="binding site" evidence="9">
    <location>
        <position position="415"/>
    </location>
    <ligand>
        <name>ADP</name>
        <dbReference type="ChEBI" id="CHEBI:456216"/>
    </ligand>
</feature>
<dbReference type="PROSITE" id="PS00933">
    <property type="entry name" value="FGGY_KINASES_1"/>
    <property type="match status" value="1"/>
</dbReference>
<dbReference type="InterPro" id="IPR000577">
    <property type="entry name" value="Carb_kinase_FGGY"/>
</dbReference>
<reference evidence="13" key="1">
    <citation type="submission" date="2022-11" db="EMBL/GenBank/DDBJ databases">
        <title>Parathalassolutuus dongxingensis gen. nov., sp. nov., a novel member of family Oceanospirillaceae isolated from a coastal shrimp pond in Guangxi, China.</title>
        <authorList>
            <person name="Chen H."/>
        </authorList>
    </citation>
    <scope>NUCLEOTIDE SEQUENCE</scope>
    <source>
        <strain evidence="13">G-43</strain>
    </source>
</reference>
<dbReference type="InterPro" id="IPR018484">
    <property type="entry name" value="FGGY_N"/>
</dbReference>
<evidence type="ECO:0000313" key="14">
    <source>
        <dbReference type="Proteomes" id="UP001150830"/>
    </source>
</evidence>
<dbReference type="InterPro" id="IPR043129">
    <property type="entry name" value="ATPase_NBD"/>
</dbReference>
<dbReference type="FunFam" id="3.30.420.40:FF:000007">
    <property type="entry name" value="Glycerol kinase"/>
    <property type="match status" value="1"/>
</dbReference>
<organism evidence="13 14">
    <name type="scientific">Parathalassolituus penaei</name>
    <dbReference type="NCBI Taxonomy" id="2997323"/>
    <lineage>
        <taxon>Bacteria</taxon>
        <taxon>Pseudomonadati</taxon>
        <taxon>Pseudomonadota</taxon>
        <taxon>Gammaproteobacteria</taxon>
        <taxon>Oceanospirillales</taxon>
        <taxon>Oceanospirillaceae</taxon>
        <taxon>Parathalassolituus</taxon>
    </lineage>
</organism>
<evidence type="ECO:0000259" key="12">
    <source>
        <dbReference type="Pfam" id="PF02782"/>
    </source>
</evidence>
<feature type="binding site" evidence="9">
    <location>
        <position position="14"/>
    </location>
    <ligand>
        <name>ATP</name>
        <dbReference type="ChEBI" id="CHEBI:30616"/>
    </ligand>
</feature>
<feature type="binding site" evidence="9">
    <location>
        <position position="268"/>
    </location>
    <ligand>
        <name>ATP</name>
        <dbReference type="ChEBI" id="CHEBI:30616"/>
    </ligand>
</feature>
<keyword evidence="14" id="KW-1185">Reference proteome</keyword>
<feature type="binding site" evidence="9">
    <location>
        <position position="84"/>
    </location>
    <ligand>
        <name>sn-glycerol 3-phosphate</name>
        <dbReference type="ChEBI" id="CHEBI:57597"/>
    </ligand>
</feature>
<evidence type="ECO:0000256" key="5">
    <source>
        <dbReference type="ARBA" id="ARBA00022777"/>
    </source>
</evidence>
<dbReference type="InterPro" id="IPR018485">
    <property type="entry name" value="FGGY_C"/>
</dbReference>
<evidence type="ECO:0000256" key="8">
    <source>
        <dbReference type="ARBA" id="ARBA00052101"/>
    </source>
</evidence>
<gene>
    <name evidence="9 13" type="primary">glpK</name>
    <name evidence="13" type="ORF">OUO13_17105</name>
</gene>
<dbReference type="FunFam" id="3.30.420.40:FF:000008">
    <property type="entry name" value="Glycerol kinase"/>
    <property type="match status" value="1"/>
</dbReference>
<dbReference type="Pfam" id="PF00370">
    <property type="entry name" value="FGGY_N"/>
    <property type="match status" value="1"/>
</dbReference>
<evidence type="ECO:0000313" key="13">
    <source>
        <dbReference type="EMBL" id="MCY0966898.1"/>
    </source>
</evidence>
<evidence type="ECO:0000256" key="10">
    <source>
        <dbReference type="RuleBase" id="RU003733"/>
    </source>
</evidence>
<feature type="binding site" evidence="9">
    <location>
        <position position="315"/>
    </location>
    <ligand>
        <name>ATP</name>
        <dbReference type="ChEBI" id="CHEBI:30616"/>
    </ligand>
</feature>
<dbReference type="PANTHER" id="PTHR10196:SF78">
    <property type="entry name" value="GLYCEROL KINASE"/>
    <property type="match status" value="1"/>
</dbReference>
<dbReference type="Pfam" id="PF02782">
    <property type="entry name" value="FGGY_C"/>
    <property type="match status" value="1"/>
</dbReference>
<feature type="binding site" evidence="9">
    <location>
        <position position="14"/>
    </location>
    <ligand>
        <name>ADP</name>
        <dbReference type="ChEBI" id="CHEBI:456216"/>
    </ligand>
</feature>
<dbReference type="PROSITE" id="PS00445">
    <property type="entry name" value="FGGY_KINASES_2"/>
    <property type="match status" value="1"/>
</dbReference>
<feature type="binding site" evidence="9">
    <location>
        <position position="136"/>
    </location>
    <ligand>
        <name>glycerol</name>
        <dbReference type="ChEBI" id="CHEBI:17754"/>
    </ligand>
</feature>
<dbReference type="GO" id="GO:0005524">
    <property type="term" value="F:ATP binding"/>
    <property type="evidence" value="ECO:0007669"/>
    <property type="project" value="UniProtKB-UniRule"/>
</dbReference>
<feature type="binding site" evidence="9">
    <location>
        <position position="247"/>
    </location>
    <ligand>
        <name>glycerol</name>
        <dbReference type="ChEBI" id="CHEBI:17754"/>
    </ligand>
</feature>
<evidence type="ECO:0000259" key="11">
    <source>
        <dbReference type="Pfam" id="PF00370"/>
    </source>
</evidence>
<dbReference type="PANTHER" id="PTHR10196">
    <property type="entry name" value="SUGAR KINASE"/>
    <property type="match status" value="1"/>
</dbReference>
<dbReference type="InterPro" id="IPR005999">
    <property type="entry name" value="Glycerol_kin"/>
</dbReference>
<evidence type="ECO:0000256" key="6">
    <source>
        <dbReference type="ARBA" id="ARBA00022798"/>
    </source>
</evidence>
<keyword evidence="3 9" id="KW-0808">Transferase</keyword>
<evidence type="ECO:0000256" key="7">
    <source>
        <dbReference type="ARBA" id="ARBA00022840"/>
    </source>
</evidence>
<evidence type="ECO:0000256" key="4">
    <source>
        <dbReference type="ARBA" id="ARBA00022741"/>
    </source>
</evidence>
<proteinExistence type="inferred from homology"/>
<dbReference type="GO" id="GO:0019563">
    <property type="term" value="P:glycerol catabolic process"/>
    <property type="evidence" value="ECO:0007669"/>
    <property type="project" value="UniProtKB-UniRule"/>
</dbReference>
<feature type="binding site" evidence="9">
    <location>
        <position position="18"/>
    </location>
    <ligand>
        <name>ADP</name>
        <dbReference type="ChEBI" id="CHEBI:456216"/>
    </ligand>
</feature>
<comment type="caution">
    <text evidence="13">The sequence shown here is derived from an EMBL/GenBank/DDBJ whole genome shotgun (WGS) entry which is preliminary data.</text>
</comment>
<dbReference type="Proteomes" id="UP001150830">
    <property type="component" value="Unassembled WGS sequence"/>
</dbReference>
<feature type="binding site" evidence="9">
    <location>
        <position position="411"/>
    </location>
    <ligand>
        <name>ATP</name>
        <dbReference type="ChEBI" id="CHEBI:30616"/>
    </ligand>
</feature>
<feature type="binding site" evidence="9">
    <location>
        <position position="14"/>
    </location>
    <ligand>
        <name>sn-glycerol 3-phosphate</name>
        <dbReference type="ChEBI" id="CHEBI:57597"/>
    </ligand>
</feature>
<comment type="activity regulation">
    <text evidence="9">Inhibited by fructose 1,6-bisphosphate (FBP).</text>
</comment>
<dbReference type="Gene3D" id="3.30.420.40">
    <property type="match status" value="2"/>
</dbReference>
<dbReference type="EMBL" id="JAPNOA010000058">
    <property type="protein sequence ID" value="MCY0966898.1"/>
    <property type="molecule type" value="Genomic_DNA"/>
</dbReference>
<feature type="binding site" evidence="9">
    <location>
        <position position="411"/>
    </location>
    <ligand>
        <name>ADP</name>
        <dbReference type="ChEBI" id="CHEBI:456216"/>
    </ligand>
</feature>
<protein>
    <recommendedName>
        <fullName evidence="9">Glycerol kinase</fullName>
        <ecNumber evidence="9">2.7.1.30</ecNumber>
    </recommendedName>
    <alternativeName>
        <fullName evidence="9">ATP:glycerol 3-phosphotransferase</fullName>
    </alternativeName>
    <alternativeName>
        <fullName evidence="9">Glycerokinase</fullName>
        <shortName evidence="9">GK</shortName>
    </alternativeName>
</protein>
<keyword evidence="7 9" id="KW-0067">ATP-binding</keyword>
<feature type="binding site" evidence="9">
    <location>
        <position position="246"/>
    </location>
    <ligand>
        <name>glycerol</name>
        <dbReference type="ChEBI" id="CHEBI:17754"/>
    </ligand>
</feature>
<dbReference type="GO" id="GO:0006072">
    <property type="term" value="P:glycerol-3-phosphate metabolic process"/>
    <property type="evidence" value="ECO:0007669"/>
    <property type="project" value="InterPro"/>
</dbReference>
<comment type="pathway">
    <text evidence="1 9">Polyol metabolism; glycerol degradation via glycerol kinase pathway; sn-glycerol 3-phosphate from glycerol: step 1/1.</text>
</comment>
<name>A0A9X3EQA2_9GAMM</name>
<dbReference type="GO" id="GO:0005829">
    <property type="term" value="C:cytosol"/>
    <property type="evidence" value="ECO:0007669"/>
    <property type="project" value="TreeGrafter"/>
</dbReference>